<reference evidence="3" key="1">
    <citation type="submission" date="2016-04" db="EMBL/GenBank/DDBJ databases">
        <title>Cephalotus genome sequencing.</title>
        <authorList>
            <person name="Fukushima K."/>
            <person name="Hasebe M."/>
            <person name="Fang X."/>
        </authorList>
    </citation>
    <scope>NUCLEOTIDE SEQUENCE [LARGE SCALE GENOMIC DNA]</scope>
    <source>
        <strain evidence="3">cv. St1</strain>
    </source>
</reference>
<feature type="domain" description="Reverse transcriptase zinc-binding" evidence="1">
    <location>
        <begin position="254"/>
        <end position="329"/>
    </location>
</feature>
<gene>
    <name evidence="2" type="ORF">CFOL_v3_05628</name>
</gene>
<dbReference type="PANTHER" id="PTHR33116:SF78">
    <property type="entry name" value="OS12G0587133 PROTEIN"/>
    <property type="match status" value="1"/>
</dbReference>
<dbReference type="InParanoid" id="A0A1Q3B2L6"/>
<dbReference type="Pfam" id="PF13966">
    <property type="entry name" value="zf-RVT"/>
    <property type="match status" value="1"/>
</dbReference>
<feature type="non-terminal residue" evidence="2">
    <location>
        <position position="1"/>
    </location>
</feature>
<proteinExistence type="predicted"/>
<dbReference type="OrthoDB" id="2288491at2759"/>
<comment type="caution">
    <text evidence="2">The sequence shown here is derived from an EMBL/GenBank/DDBJ whole genome shotgun (WGS) entry which is preliminary data.</text>
</comment>
<protein>
    <submittedName>
        <fullName evidence="2">Zf-RVT domain-containing protein</fullName>
    </submittedName>
</protein>
<evidence type="ECO:0000313" key="3">
    <source>
        <dbReference type="Proteomes" id="UP000187406"/>
    </source>
</evidence>
<keyword evidence="3" id="KW-1185">Reference proteome</keyword>
<dbReference type="STRING" id="3775.A0A1Q3B2L6"/>
<sequence>ICSSLRIHAGSLPVRYLGLPLDSKRLSAMDCKCLSLKLVDKIQSWTSKCLSYSGRLQLIQATLLGIQNFWINNAFIPKATMLECEKIMRVFLWSSSTAKRRAKDSWATICTPKAEGGLGLRRVVDCNRAAMLRLIWDIFKDRQSLWSLSITWKCLLDLRAQASANLVYSIGNGSFWSIWYDPWFQSTSLVTRLGYRAIYESGLSRNATLSKVISDSAWNWLANVRQLREISNACVDIPIGQCDVIDWQVKGRSFSFKSAWEAIRAPHPEVPWAKIVWFPGAIPKHSFCLWLSFHRAHNTMDKMQRLGFVQSSQCPFNCGQDESLNHLFF</sequence>
<accession>A0A1Q3B2L6</accession>
<name>A0A1Q3B2L6_CEPFO</name>
<feature type="non-terminal residue" evidence="2">
    <location>
        <position position="329"/>
    </location>
</feature>
<organism evidence="2 3">
    <name type="scientific">Cephalotus follicularis</name>
    <name type="common">Albany pitcher plant</name>
    <dbReference type="NCBI Taxonomy" id="3775"/>
    <lineage>
        <taxon>Eukaryota</taxon>
        <taxon>Viridiplantae</taxon>
        <taxon>Streptophyta</taxon>
        <taxon>Embryophyta</taxon>
        <taxon>Tracheophyta</taxon>
        <taxon>Spermatophyta</taxon>
        <taxon>Magnoliopsida</taxon>
        <taxon>eudicotyledons</taxon>
        <taxon>Gunneridae</taxon>
        <taxon>Pentapetalae</taxon>
        <taxon>rosids</taxon>
        <taxon>fabids</taxon>
        <taxon>Oxalidales</taxon>
        <taxon>Cephalotaceae</taxon>
        <taxon>Cephalotus</taxon>
    </lineage>
</organism>
<dbReference type="EMBL" id="BDDD01000239">
    <property type="protein sequence ID" value="GAV62104.1"/>
    <property type="molecule type" value="Genomic_DNA"/>
</dbReference>
<dbReference type="Proteomes" id="UP000187406">
    <property type="component" value="Unassembled WGS sequence"/>
</dbReference>
<dbReference type="InterPro" id="IPR026960">
    <property type="entry name" value="RVT-Znf"/>
</dbReference>
<evidence type="ECO:0000313" key="2">
    <source>
        <dbReference type="EMBL" id="GAV62104.1"/>
    </source>
</evidence>
<dbReference type="AlphaFoldDB" id="A0A1Q3B2L6"/>
<dbReference type="PANTHER" id="PTHR33116">
    <property type="entry name" value="REVERSE TRANSCRIPTASE ZINC-BINDING DOMAIN-CONTAINING PROTEIN-RELATED-RELATED"/>
    <property type="match status" value="1"/>
</dbReference>
<evidence type="ECO:0000259" key="1">
    <source>
        <dbReference type="Pfam" id="PF13966"/>
    </source>
</evidence>